<name>A0A2S5T1K9_9BURK</name>
<keyword evidence="2" id="KW-1185">Reference proteome</keyword>
<protein>
    <submittedName>
        <fullName evidence="1">DUF58 domain-containing protein</fullName>
    </submittedName>
</protein>
<dbReference type="EMBL" id="PSNY01000020">
    <property type="protein sequence ID" value="PPE68778.1"/>
    <property type="molecule type" value="Genomic_DNA"/>
</dbReference>
<proteinExistence type="predicted"/>
<dbReference type="PANTHER" id="PTHR34351">
    <property type="entry name" value="SLR1927 PROTEIN-RELATED"/>
    <property type="match status" value="1"/>
</dbReference>
<dbReference type="AlphaFoldDB" id="A0A2S5T1K9"/>
<comment type="caution">
    <text evidence="1">The sequence shown here is derived from an EMBL/GenBank/DDBJ whole genome shotgun (WGS) entry which is preliminary data.</text>
</comment>
<sequence length="338" mass="37214">MSTAAAAARPGARRRPAGRLHQRLRAWWHQRLPASDTLVLTQHNVYILPTRPGLLFAATLVVLLVASINYQLNLGYLLTFLLAGAGVAGMYVTHSTLRGLTLHLKPPAAVFADQAALLEVALTNEARRERYGIGLRVLPEPGEAPPPGWAWTDVPAQAQAVAHVSFQPQRRGWHAVPMLTAETRFPLGIFRVWTLWRPASRLLVYPAPESFPPPLPAPLPHPGQGQPLRQGEGGETDGVRAYRRGDPLKHVVWKKVAKTGELVSRETGGAALRELWLDYLHTGAQGAEQRLSRLAAWVLAAEQAGLRYGLRLPGVPELLPDHGEAHKRRCLEQLALYR</sequence>
<evidence type="ECO:0000313" key="1">
    <source>
        <dbReference type="EMBL" id="PPE68778.1"/>
    </source>
</evidence>
<dbReference type="Proteomes" id="UP000239406">
    <property type="component" value="Unassembled WGS sequence"/>
</dbReference>
<dbReference type="PANTHER" id="PTHR34351:SF1">
    <property type="entry name" value="SLR1927 PROTEIN"/>
    <property type="match status" value="1"/>
</dbReference>
<organism evidence="1 2">
    <name type="scientific">Caldimonas thermodepolymerans</name>
    <dbReference type="NCBI Taxonomy" id="215580"/>
    <lineage>
        <taxon>Bacteria</taxon>
        <taxon>Pseudomonadati</taxon>
        <taxon>Pseudomonadota</taxon>
        <taxon>Betaproteobacteria</taxon>
        <taxon>Burkholderiales</taxon>
        <taxon>Sphaerotilaceae</taxon>
        <taxon>Caldimonas</taxon>
    </lineage>
</organism>
<reference evidence="1 2" key="1">
    <citation type="submission" date="2018-02" db="EMBL/GenBank/DDBJ databases">
        <title>Reclassifiation of [Polyangium] brachysporum DSM 7029 as Guopingzhaonella breviflexa gen. nov., sp. nov., a member of the family Comamonadaceae.</title>
        <authorList>
            <person name="Tang B."/>
        </authorList>
    </citation>
    <scope>NUCLEOTIDE SEQUENCE [LARGE SCALE GENOMIC DNA]</scope>
    <source>
        <strain evidence="1 2">DSM 15344</strain>
    </source>
</reference>
<accession>A0A2S5T1K9</accession>
<evidence type="ECO:0000313" key="2">
    <source>
        <dbReference type="Proteomes" id="UP000239406"/>
    </source>
</evidence>
<gene>
    <name evidence="1" type="ORF">C1702_15660</name>
</gene>
<dbReference type="RefSeq" id="WP_104358655.1">
    <property type="nucleotide sequence ID" value="NZ_CP064338.1"/>
</dbReference>